<dbReference type="GO" id="GO:0048038">
    <property type="term" value="F:quinone binding"/>
    <property type="evidence" value="ECO:0007669"/>
    <property type="project" value="TreeGrafter"/>
</dbReference>
<evidence type="ECO:0008006" key="3">
    <source>
        <dbReference type="Google" id="ProtNLM"/>
    </source>
</evidence>
<protein>
    <recommendedName>
        <fullName evidence="3">SDR family oxidoreductase</fullName>
    </recommendedName>
</protein>
<dbReference type="Gene3D" id="3.40.50.720">
    <property type="entry name" value="NAD(P)-binding Rossmann-like Domain"/>
    <property type="match status" value="1"/>
</dbReference>
<comment type="similarity">
    <text evidence="1">Belongs to the short-chain dehydrogenases/reductases (SDR) family.</text>
</comment>
<dbReference type="EMBL" id="BARW01016943">
    <property type="protein sequence ID" value="GAI96981.1"/>
    <property type="molecule type" value="Genomic_DNA"/>
</dbReference>
<feature type="non-terminal residue" evidence="2">
    <location>
        <position position="1"/>
    </location>
</feature>
<dbReference type="PRINTS" id="PR00081">
    <property type="entry name" value="GDHRDH"/>
</dbReference>
<gene>
    <name evidence="2" type="ORF">S12H4_29381</name>
</gene>
<dbReference type="PANTHER" id="PTHR42760">
    <property type="entry name" value="SHORT-CHAIN DEHYDROGENASES/REDUCTASES FAMILY MEMBER"/>
    <property type="match status" value="1"/>
</dbReference>
<dbReference type="InterPro" id="IPR036291">
    <property type="entry name" value="NAD(P)-bd_dom_sf"/>
</dbReference>
<proteinExistence type="inferred from homology"/>
<dbReference type="SUPFAM" id="SSF51735">
    <property type="entry name" value="NAD(P)-binding Rossmann-fold domains"/>
    <property type="match status" value="1"/>
</dbReference>
<sequence length="169" mass="18241">CAGILERENVPLHEVKSEDFDRVTAVNLKGVFLSMKYAIPEMIKNGGGSIINQGSISEVRGAPCAASYAASKGGIASMSRAAAADCIKYNIRINWTLPGLIATPMITRDAFHGNMKALEKLRLEQPMKRFAEEEEIAYLVLFLASDEAPYMTGTGVKIDGGLTLGTPFK</sequence>
<dbReference type="InterPro" id="IPR020904">
    <property type="entry name" value="Sc_DH/Rdtase_CS"/>
</dbReference>
<dbReference type="PROSITE" id="PS00061">
    <property type="entry name" value="ADH_SHORT"/>
    <property type="match status" value="1"/>
</dbReference>
<name>X1U085_9ZZZZ</name>
<dbReference type="GO" id="GO:0016616">
    <property type="term" value="F:oxidoreductase activity, acting on the CH-OH group of donors, NAD or NADP as acceptor"/>
    <property type="evidence" value="ECO:0007669"/>
    <property type="project" value="TreeGrafter"/>
</dbReference>
<evidence type="ECO:0000313" key="2">
    <source>
        <dbReference type="EMBL" id="GAI96981.1"/>
    </source>
</evidence>
<dbReference type="InterPro" id="IPR002347">
    <property type="entry name" value="SDR_fam"/>
</dbReference>
<reference evidence="2" key="1">
    <citation type="journal article" date="2014" name="Front. Microbiol.">
        <title>High frequency of phylogenetically diverse reductive dehalogenase-homologous genes in deep subseafloor sedimentary metagenomes.</title>
        <authorList>
            <person name="Kawai M."/>
            <person name="Futagami T."/>
            <person name="Toyoda A."/>
            <person name="Takaki Y."/>
            <person name="Nishi S."/>
            <person name="Hori S."/>
            <person name="Arai W."/>
            <person name="Tsubouchi T."/>
            <person name="Morono Y."/>
            <person name="Uchiyama I."/>
            <person name="Ito T."/>
            <person name="Fujiyama A."/>
            <person name="Inagaki F."/>
            <person name="Takami H."/>
        </authorList>
    </citation>
    <scope>NUCLEOTIDE SEQUENCE</scope>
    <source>
        <strain evidence="2">Expedition CK06-06</strain>
    </source>
</reference>
<dbReference type="AlphaFoldDB" id="X1U085"/>
<dbReference type="Pfam" id="PF13561">
    <property type="entry name" value="adh_short_C2"/>
    <property type="match status" value="1"/>
</dbReference>
<organism evidence="2">
    <name type="scientific">marine sediment metagenome</name>
    <dbReference type="NCBI Taxonomy" id="412755"/>
    <lineage>
        <taxon>unclassified sequences</taxon>
        <taxon>metagenomes</taxon>
        <taxon>ecological metagenomes</taxon>
    </lineage>
</organism>
<evidence type="ECO:0000256" key="1">
    <source>
        <dbReference type="ARBA" id="ARBA00006484"/>
    </source>
</evidence>
<dbReference type="GO" id="GO:0006633">
    <property type="term" value="P:fatty acid biosynthetic process"/>
    <property type="evidence" value="ECO:0007669"/>
    <property type="project" value="TreeGrafter"/>
</dbReference>
<dbReference type="PANTHER" id="PTHR42760:SF122">
    <property type="entry name" value="NAD(P)-BINDING PROTEIN"/>
    <property type="match status" value="1"/>
</dbReference>
<accession>X1U085</accession>
<comment type="caution">
    <text evidence="2">The sequence shown here is derived from an EMBL/GenBank/DDBJ whole genome shotgun (WGS) entry which is preliminary data.</text>
</comment>